<dbReference type="Proteomes" id="UP000037904">
    <property type="component" value="Unassembled WGS sequence"/>
</dbReference>
<feature type="short sequence motif" description="GXGXXG" evidence="2">
    <location>
        <begin position="518"/>
        <end position="523"/>
    </location>
</feature>
<evidence type="ECO:0000256" key="2">
    <source>
        <dbReference type="PROSITE-ProRule" id="PRU01161"/>
    </source>
</evidence>
<dbReference type="InterPro" id="IPR016035">
    <property type="entry name" value="Acyl_Trfase/lysoPLipase"/>
</dbReference>
<keyword evidence="2" id="KW-0378">Hydrolase</keyword>
<dbReference type="PANTHER" id="PTHR24185">
    <property type="entry name" value="CALCIUM-INDEPENDENT PHOSPHOLIPASE A2-GAMMA"/>
    <property type="match status" value="1"/>
</dbReference>
<dbReference type="GO" id="GO:0046486">
    <property type="term" value="P:glycerolipid metabolic process"/>
    <property type="evidence" value="ECO:0007669"/>
    <property type="project" value="UniProtKB-ARBA"/>
</dbReference>
<name>A0A0N0DDC1_FUSLA</name>
<reference evidence="5 6" key="1">
    <citation type="submission" date="2015-04" db="EMBL/GenBank/DDBJ databases">
        <title>The draft genome sequence of Fusarium langsethiae, a T-2/HT-2 mycotoxin producer.</title>
        <authorList>
            <person name="Lysoe E."/>
            <person name="Divon H.H."/>
            <person name="Terzi V."/>
            <person name="Orru L."/>
            <person name="Lamontanara A."/>
            <person name="Kolseth A.-K."/>
            <person name="Frandsen R.J."/>
            <person name="Nielsen K."/>
            <person name="Thrane U."/>
        </authorList>
    </citation>
    <scope>NUCLEOTIDE SEQUENCE [LARGE SCALE GENOMIC DNA]</scope>
    <source>
        <strain evidence="5 6">Fl201059</strain>
    </source>
</reference>
<dbReference type="GO" id="GO:0047499">
    <property type="term" value="F:calcium-independent phospholipase A2 activity"/>
    <property type="evidence" value="ECO:0007669"/>
    <property type="project" value="TreeGrafter"/>
</dbReference>
<evidence type="ECO:0000313" key="6">
    <source>
        <dbReference type="Proteomes" id="UP000037904"/>
    </source>
</evidence>
<dbReference type="PANTHER" id="PTHR24185:SF8">
    <property type="entry name" value="PNPLA DOMAIN-CONTAINING PROTEIN"/>
    <property type="match status" value="1"/>
</dbReference>
<accession>A0A0N0DDC1</accession>
<evidence type="ECO:0000256" key="1">
    <source>
        <dbReference type="ARBA" id="ARBA00023098"/>
    </source>
</evidence>
<feature type="region of interest" description="Disordered" evidence="3">
    <location>
        <begin position="986"/>
        <end position="1008"/>
    </location>
</feature>
<dbReference type="GO" id="GO:0019369">
    <property type="term" value="P:arachidonate metabolic process"/>
    <property type="evidence" value="ECO:0007669"/>
    <property type="project" value="TreeGrafter"/>
</dbReference>
<dbReference type="SUPFAM" id="SSF52151">
    <property type="entry name" value="FabD/lysophospholipase-like"/>
    <property type="match status" value="1"/>
</dbReference>
<evidence type="ECO:0000256" key="3">
    <source>
        <dbReference type="SAM" id="MobiDB-lite"/>
    </source>
</evidence>
<keyword evidence="6" id="KW-1185">Reference proteome</keyword>
<dbReference type="GO" id="GO:0016020">
    <property type="term" value="C:membrane"/>
    <property type="evidence" value="ECO:0007669"/>
    <property type="project" value="TreeGrafter"/>
</dbReference>
<organism evidence="5 6">
    <name type="scientific">Fusarium langsethiae</name>
    <dbReference type="NCBI Taxonomy" id="179993"/>
    <lineage>
        <taxon>Eukaryota</taxon>
        <taxon>Fungi</taxon>
        <taxon>Dikarya</taxon>
        <taxon>Ascomycota</taxon>
        <taxon>Pezizomycotina</taxon>
        <taxon>Sordariomycetes</taxon>
        <taxon>Hypocreomycetidae</taxon>
        <taxon>Hypocreales</taxon>
        <taxon>Nectriaceae</taxon>
        <taxon>Fusarium</taxon>
    </lineage>
</organism>
<dbReference type="Gene3D" id="3.40.1090.10">
    <property type="entry name" value="Cytosolic phospholipase A2 catalytic domain"/>
    <property type="match status" value="1"/>
</dbReference>
<keyword evidence="2" id="KW-0442">Lipid degradation</keyword>
<evidence type="ECO:0000313" key="5">
    <source>
        <dbReference type="EMBL" id="KPA39464.1"/>
    </source>
</evidence>
<feature type="domain" description="PNPLA" evidence="4">
    <location>
        <begin position="514"/>
        <end position="728"/>
    </location>
</feature>
<dbReference type="AlphaFoldDB" id="A0A0N0DDC1"/>
<proteinExistence type="predicted"/>
<evidence type="ECO:0000259" key="4">
    <source>
        <dbReference type="PROSITE" id="PS51635"/>
    </source>
</evidence>
<dbReference type="InterPro" id="IPR002641">
    <property type="entry name" value="PNPLA_dom"/>
</dbReference>
<sequence>MVLNGTISNKRWMTISEQSGSLSVQLTPLLAECLDNTPTVPSMTLLIGSPAATELADQLGTSLSAGEVLLDVDPKTKSLQVSCSTALKHVDAQDHRIGDSIPWARASKWNDYVSLANVYARLLGPFCHVVCVFAPSFTSTAEMGNFLSSWLQSILPMTQTFAAPYSTTALPRLVVLTEERRASDKDFLSDLKASLQAIVVQQTGLPLTRAFSSISVKRTLTEAGLLRNRRYTKTTTLLESECTAARRHFERFNMIYDANTSRAWNPLPSNAIEQITNFLSDFKDKDENALPTFVFPYLISAMHANAYPYASHPYPFPLLFETLYKSVWLEAAGRACLNSDMCLLFERMVKDSKDNAAVVDTADYTKHTKTSGHVARLDAANLLERLRTSRVKLKDGGMSPKPQNAKPSGVYQERSGAHLKTPMSPYERHHLLSLSTFRDRWRLHKVHDYCPACILRRPEYGLPCGHMYCEYDIKLVGRKTGDETYAVDSCICCQARFVDVVFRFRPKTRGVSVLALDGGGVRGVMMLKGLQMLQERLWKFLPGIPIIELFDICTGTSTGGICLLTLAHKGISVDQAIQDFINLSQRVFVAHPVWARLLKLVARGSVYASKAIDEPLKSHYGESTLSDYTPATARAAKLLVTVTGTPDGDHILSNFNGVGLQTSKSQFKETSCQQSEAGKQRIFAWEAGFQSARCTASASFIFPPFTMDGFGTFQDGALWRNNPMAVALPLLPVLCPGLLLPDFVLSIGTGCEARTHEGTSASCVVTRRNFVAPQVGIARKLFPLLDVIGNVIESTCHNLVMDGEKYYNHLVNEVCEPEFARRCRRLNVKFSEACPPLDDAASLSMLIKTATEQFAYNPVILESVETLISSRFYFEISSRPVRREGHIVYCGRILCIVQPDNVLHHFIKTLKACRAQFLMNGKVVALEGASEWNGRDMDFELPVQGTVESFQTPLDIFLCWNMEGKYKRSRISLSPFTLARIMETQGWDSPPSRAQRRETAPRPKRKLDCHKTWRDIKKART</sequence>
<comment type="caution">
    <text evidence="5">The sequence shown here is derived from an EMBL/GenBank/DDBJ whole genome shotgun (WGS) entry which is preliminary data.</text>
</comment>
<keyword evidence="1 2" id="KW-0443">Lipid metabolism</keyword>
<dbReference type="EMBL" id="JXCE01000192">
    <property type="protein sequence ID" value="KPA39464.1"/>
    <property type="molecule type" value="Genomic_DNA"/>
</dbReference>
<dbReference type="PROSITE" id="PS51635">
    <property type="entry name" value="PNPLA"/>
    <property type="match status" value="1"/>
</dbReference>
<feature type="active site" description="Proton acceptor" evidence="2">
    <location>
        <position position="715"/>
    </location>
</feature>
<feature type="short sequence motif" description="DGA/G" evidence="2">
    <location>
        <begin position="715"/>
        <end position="717"/>
    </location>
</feature>
<dbReference type="GO" id="GO:0016042">
    <property type="term" value="P:lipid catabolic process"/>
    <property type="evidence" value="ECO:0007669"/>
    <property type="project" value="UniProtKB-UniRule"/>
</dbReference>
<dbReference type="Pfam" id="PF01734">
    <property type="entry name" value="Patatin"/>
    <property type="match status" value="1"/>
</dbReference>
<feature type="active site" description="Nucleophile" evidence="2">
    <location>
        <position position="557"/>
    </location>
</feature>
<feature type="short sequence motif" description="GXSXG" evidence="2">
    <location>
        <begin position="555"/>
        <end position="559"/>
    </location>
</feature>
<gene>
    <name evidence="5" type="ORF">FLAG1_07684</name>
</gene>
<protein>
    <recommendedName>
        <fullName evidence="4">PNPLA domain-containing protein</fullName>
    </recommendedName>
</protein>